<evidence type="ECO:0000313" key="3">
    <source>
        <dbReference type="EMBL" id="VFT93780.1"/>
    </source>
</evidence>
<organism evidence="3 4">
    <name type="scientific">Aphanomyces stellatus</name>
    <dbReference type="NCBI Taxonomy" id="120398"/>
    <lineage>
        <taxon>Eukaryota</taxon>
        <taxon>Sar</taxon>
        <taxon>Stramenopiles</taxon>
        <taxon>Oomycota</taxon>
        <taxon>Saprolegniomycetes</taxon>
        <taxon>Saprolegniales</taxon>
        <taxon>Verrucalvaceae</taxon>
        <taxon>Aphanomyces</taxon>
    </lineage>
</organism>
<evidence type="ECO:0000313" key="4">
    <source>
        <dbReference type="Proteomes" id="UP000332933"/>
    </source>
</evidence>
<keyword evidence="4" id="KW-1185">Reference proteome</keyword>
<gene>
    <name evidence="3" type="primary">Aste57867_17019</name>
    <name evidence="2" type="ORF">As57867_016961</name>
    <name evidence="3" type="ORF">ASTE57867_17019</name>
</gene>
<keyword evidence="1" id="KW-0812">Transmembrane</keyword>
<dbReference type="EMBL" id="VJMH01006019">
    <property type="protein sequence ID" value="KAF0691830.1"/>
    <property type="molecule type" value="Genomic_DNA"/>
</dbReference>
<dbReference type="AlphaFoldDB" id="A0A485L6T4"/>
<proteinExistence type="predicted"/>
<reference evidence="2" key="2">
    <citation type="submission" date="2019-06" db="EMBL/GenBank/DDBJ databases">
        <title>Genomics analysis of Aphanomyces spp. identifies a new class of oomycete effector associated with host adaptation.</title>
        <authorList>
            <person name="Gaulin E."/>
        </authorList>
    </citation>
    <scope>NUCLEOTIDE SEQUENCE</scope>
    <source>
        <strain evidence="2">CBS 578.67</strain>
    </source>
</reference>
<protein>
    <submittedName>
        <fullName evidence="3">Aste57867_17019 protein</fullName>
    </submittedName>
</protein>
<name>A0A485L6T4_9STRA</name>
<evidence type="ECO:0000313" key="2">
    <source>
        <dbReference type="EMBL" id="KAF0691830.1"/>
    </source>
</evidence>
<accession>A0A485L6T4</accession>
<dbReference type="Proteomes" id="UP000332933">
    <property type="component" value="Unassembled WGS sequence"/>
</dbReference>
<feature type="transmembrane region" description="Helical" evidence="1">
    <location>
        <begin position="36"/>
        <end position="61"/>
    </location>
</feature>
<reference evidence="3 4" key="1">
    <citation type="submission" date="2019-03" db="EMBL/GenBank/DDBJ databases">
        <authorList>
            <person name="Gaulin E."/>
            <person name="Dumas B."/>
        </authorList>
    </citation>
    <scope>NUCLEOTIDE SEQUENCE [LARGE SCALE GENOMIC DNA]</scope>
    <source>
        <strain evidence="3">CBS 568.67</strain>
    </source>
</reference>
<dbReference type="OrthoDB" id="70437at2759"/>
<evidence type="ECO:0000256" key="1">
    <source>
        <dbReference type="SAM" id="Phobius"/>
    </source>
</evidence>
<keyword evidence="1" id="KW-1133">Transmembrane helix</keyword>
<keyword evidence="1" id="KW-0472">Membrane</keyword>
<dbReference type="EMBL" id="CAADRA010006040">
    <property type="protein sequence ID" value="VFT93780.1"/>
    <property type="molecule type" value="Genomic_DNA"/>
</dbReference>
<sequence length="156" mass="17270">MDVLRAYFAGENDAVRDRFSLRDRATLPQPTLFARLHFALCVCVALSILFVCWRIVCFVAAGEAKPSDDHHPHAEACDDSSDEWTGLLPQWIVTHLGLGSPALPPHLRRRLKSRGLSLNPIPEDAALVDGALPPIETSLEEGHGGGWANDYESYRR</sequence>